<dbReference type="EMBL" id="CP036267">
    <property type="protein sequence ID" value="QDT31851.1"/>
    <property type="molecule type" value="Genomic_DNA"/>
</dbReference>
<organism evidence="2 3">
    <name type="scientific">Thalassoglobus polymorphus</name>
    <dbReference type="NCBI Taxonomy" id="2527994"/>
    <lineage>
        <taxon>Bacteria</taxon>
        <taxon>Pseudomonadati</taxon>
        <taxon>Planctomycetota</taxon>
        <taxon>Planctomycetia</taxon>
        <taxon>Planctomycetales</taxon>
        <taxon>Planctomycetaceae</taxon>
        <taxon>Thalassoglobus</taxon>
    </lineage>
</organism>
<dbReference type="PROSITE" id="PS51257">
    <property type="entry name" value="PROKAR_LIPOPROTEIN"/>
    <property type="match status" value="1"/>
</dbReference>
<evidence type="ECO:0000313" key="2">
    <source>
        <dbReference type="EMBL" id="QDT31851.1"/>
    </source>
</evidence>
<reference evidence="2 3" key="1">
    <citation type="submission" date="2019-02" db="EMBL/GenBank/DDBJ databases">
        <title>Deep-cultivation of Planctomycetes and their phenomic and genomic characterization uncovers novel biology.</title>
        <authorList>
            <person name="Wiegand S."/>
            <person name="Jogler M."/>
            <person name="Boedeker C."/>
            <person name="Pinto D."/>
            <person name="Vollmers J."/>
            <person name="Rivas-Marin E."/>
            <person name="Kohn T."/>
            <person name="Peeters S.H."/>
            <person name="Heuer A."/>
            <person name="Rast P."/>
            <person name="Oberbeckmann S."/>
            <person name="Bunk B."/>
            <person name="Jeske O."/>
            <person name="Meyerdierks A."/>
            <person name="Storesund J.E."/>
            <person name="Kallscheuer N."/>
            <person name="Luecker S."/>
            <person name="Lage O.M."/>
            <person name="Pohl T."/>
            <person name="Merkel B.J."/>
            <person name="Hornburger P."/>
            <person name="Mueller R.-W."/>
            <person name="Bruemmer F."/>
            <person name="Labrenz M."/>
            <person name="Spormann A.M."/>
            <person name="Op den Camp H."/>
            <person name="Overmann J."/>
            <person name="Amann R."/>
            <person name="Jetten M.S.M."/>
            <person name="Mascher T."/>
            <person name="Medema M.H."/>
            <person name="Devos D.P."/>
            <person name="Kaster A.-K."/>
            <person name="Ovreas L."/>
            <person name="Rohde M."/>
            <person name="Galperin M.Y."/>
            <person name="Jogler C."/>
        </authorList>
    </citation>
    <scope>NUCLEOTIDE SEQUENCE [LARGE SCALE GENOMIC DNA]</scope>
    <source>
        <strain evidence="2 3">Mal48</strain>
    </source>
</reference>
<dbReference type="InterPro" id="IPR029052">
    <property type="entry name" value="Metallo-depent_PP-like"/>
</dbReference>
<feature type="signal peptide" evidence="1">
    <location>
        <begin position="1"/>
        <end position="28"/>
    </location>
</feature>
<evidence type="ECO:0008006" key="4">
    <source>
        <dbReference type="Google" id="ProtNLM"/>
    </source>
</evidence>
<feature type="chain" id="PRO_5021811052" description="Calcineurin-like phosphoesterase domain-containing protein" evidence="1">
    <location>
        <begin position="29"/>
        <end position="291"/>
    </location>
</feature>
<proteinExistence type="predicted"/>
<dbReference type="AlphaFoldDB" id="A0A517QJP0"/>
<evidence type="ECO:0000313" key="3">
    <source>
        <dbReference type="Proteomes" id="UP000315724"/>
    </source>
</evidence>
<gene>
    <name evidence="2" type="ORF">Mal48_10870</name>
</gene>
<keyword evidence="3" id="KW-1185">Reference proteome</keyword>
<dbReference type="Proteomes" id="UP000315724">
    <property type="component" value="Chromosome"/>
</dbReference>
<dbReference type="OrthoDB" id="58809at2"/>
<keyword evidence="1" id="KW-0732">Signal</keyword>
<name>A0A517QJP0_9PLAN</name>
<protein>
    <recommendedName>
        <fullName evidence="4">Calcineurin-like phosphoesterase domain-containing protein</fullName>
    </recommendedName>
</protein>
<dbReference type="SUPFAM" id="SSF56300">
    <property type="entry name" value="Metallo-dependent phosphatases"/>
    <property type="match status" value="1"/>
</dbReference>
<sequence precursor="true">MRQSTFRFLIAIVGLLSCLLTQANRAYAQKVNDRPELLTFYVMGDIPYAPRENEILTQQIADLPEDGAFVVHVGDIKRGFMPCSSDIYERVSGILQTSKAPLFIIPGDNEWNDCLIPSAAWNHWEKHFMRFDQNWQHKLPVFRQLVREENFAFTQEGILFLGINLVGGRVHDAEEWKLRHQQNADWTAQNIARCGDELRGIVLFGHALPKPVHDDFFNPFIEQAKAFGKPVLYIHGDGHRWIDDTPFDAKNIQRIQVDQGGIAPPLKVTITRNPERLFRVDRRLPTEPKAP</sequence>
<dbReference type="KEGG" id="tpol:Mal48_10870"/>
<accession>A0A517QJP0</accession>
<evidence type="ECO:0000256" key="1">
    <source>
        <dbReference type="SAM" id="SignalP"/>
    </source>
</evidence>
<dbReference type="RefSeq" id="WP_145196736.1">
    <property type="nucleotide sequence ID" value="NZ_CP036267.1"/>
</dbReference>